<organism evidence="1 2">
    <name type="scientific">Nitrobacter winogradskyi</name>
    <name type="common">Nitrobacter agilis</name>
    <dbReference type="NCBI Taxonomy" id="913"/>
    <lineage>
        <taxon>Bacteria</taxon>
        <taxon>Pseudomonadati</taxon>
        <taxon>Pseudomonadota</taxon>
        <taxon>Alphaproteobacteria</taxon>
        <taxon>Hyphomicrobiales</taxon>
        <taxon>Nitrobacteraceae</taxon>
        <taxon>Nitrobacter</taxon>
    </lineage>
</organism>
<dbReference type="Pfam" id="PF20320">
    <property type="entry name" value="DUF6615"/>
    <property type="match status" value="1"/>
</dbReference>
<dbReference type="RefSeq" id="WP_141383493.1">
    <property type="nucleotide sequence ID" value="NZ_BJNF01000042.1"/>
</dbReference>
<proteinExistence type="predicted"/>
<dbReference type="EMBL" id="BJNF01000042">
    <property type="protein sequence ID" value="GEC15822.1"/>
    <property type="molecule type" value="Genomic_DNA"/>
</dbReference>
<gene>
    <name evidence="1" type="ORF">NWI01_17140</name>
</gene>
<evidence type="ECO:0000313" key="2">
    <source>
        <dbReference type="Proteomes" id="UP000318825"/>
    </source>
</evidence>
<sequence>MLCQLAHHFPPFVESFLERSRPLRRRFREESVTDLLMGSLITAGGRRIIVEFPDEPVTGADMEWNFVNPDDGTFFRMLLQAKQCYGGGSVWTRHGYKELLHQSGSGRKLQASVLCDTARAATATYPLYIFYNPASTCEAARGAGFTAVTGANLADGYLIEGLVRGATTRALRTGNKSLKAIAPLLFPLTDLFCPQAVLATGPQAFAPGAPAFPLAVGIAGGRSVLGVPVPPTPAAIRQRLVAARDALAKTGIKETAAAPGVPAIAERIPDDVSAAIERAQARARSQPGLRRWRVTFVSANPVDRYSGPGLIRRRPQ</sequence>
<name>A0A4Y3WA14_NITWI</name>
<accession>A0A4Y3WA14</accession>
<evidence type="ECO:0000313" key="1">
    <source>
        <dbReference type="EMBL" id="GEC15822.1"/>
    </source>
</evidence>
<dbReference type="InterPro" id="IPR046723">
    <property type="entry name" value="DUF6615"/>
</dbReference>
<reference evidence="1 2" key="1">
    <citation type="submission" date="2019-06" db="EMBL/GenBank/DDBJ databases">
        <title>Whole genome shotgun sequence of Nitrobacter winogradskyi NBRC 14297.</title>
        <authorList>
            <person name="Hosoyama A."/>
            <person name="Uohara A."/>
            <person name="Ohji S."/>
            <person name="Ichikawa N."/>
        </authorList>
    </citation>
    <scope>NUCLEOTIDE SEQUENCE [LARGE SCALE GENOMIC DNA]</scope>
    <source>
        <strain evidence="1 2">NBRC 14297</strain>
    </source>
</reference>
<comment type="caution">
    <text evidence="1">The sequence shown here is derived from an EMBL/GenBank/DDBJ whole genome shotgun (WGS) entry which is preliminary data.</text>
</comment>
<protein>
    <submittedName>
        <fullName evidence="1">Uncharacterized protein</fullName>
    </submittedName>
</protein>
<dbReference type="AlphaFoldDB" id="A0A4Y3WA14"/>
<dbReference type="OrthoDB" id="7563787at2"/>
<dbReference type="Proteomes" id="UP000318825">
    <property type="component" value="Unassembled WGS sequence"/>
</dbReference>